<accession>A0A1I7X5N8</accession>
<keyword evidence="2" id="KW-1185">Reference proteome</keyword>
<feature type="transmembrane region" description="Helical" evidence="1">
    <location>
        <begin position="12"/>
        <end position="32"/>
    </location>
</feature>
<keyword evidence="1" id="KW-0472">Membrane</keyword>
<feature type="transmembrane region" description="Helical" evidence="1">
    <location>
        <begin position="140"/>
        <end position="161"/>
    </location>
</feature>
<keyword evidence="1" id="KW-1133">Transmembrane helix</keyword>
<keyword evidence="1" id="KW-0812">Transmembrane</keyword>
<organism evidence="2 3">
    <name type="scientific">Heterorhabditis bacteriophora</name>
    <name type="common">Entomopathogenic nematode worm</name>
    <dbReference type="NCBI Taxonomy" id="37862"/>
    <lineage>
        <taxon>Eukaryota</taxon>
        <taxon>Metazoa</taxon>
        <taxon>Ecdysozoa</taxon>
        <taxon>Nematoda</taxon>
        <taxon>Chromadorea</taxon>
        <taxon>Rhabditida</taxon>
        <taxon>Rhabditina</taxon>
        <taxon>Rhabditomorpha</taxon>
        <taxon>Strongyloidea</taxon>
        <taxon>Heterorhabditidae</taxon>
        <taxon>Heterorhabditis</taxon>
    </lineage>
</organism>
<name>A0A1I7X5N8_HETBA</name>
<reference evidence="3" key="1">
    <citation type="submission" date="2016-11" db="UniProtKB">
        <authorList>
            <consortium name="WormBaseParasite"/>
        </authorList>
    </citation>
    <scope>IDENTIFICATION</scope>
</reference>
<feature type="transmembrane region" description="Helical" evidence="1">
    <location>
        <begin position="191"/>
        <end position="215"/>
    </location>
</feature>
<feature type="transmembrane region" description="Helical" evidence="1">
    <location>
        <begin position="80"/>
        <end position="102"/>
    </location>
</feature>
<dbReference type="WBParaSite" id="Hba_12780">
    <property type="protein sequence ID" value="Hba_12780"/>
    <property type="gene ID" value="Hba_12780"/>
</dbReference>
<dbReference type="Proteomes" id="UP000095283">
    <property type="component" value="Unplaced"/>
</dbReference>
<proteinExistence type="predicted"/>
<evidence type="ECO:0000313" key="2">
    <source>
        <dbReference type="Proteomes" id="UP000095283"/>
    </source>
</evidence>
<sequence length="284" mass="31994">MADSLSSPSMQSGNVLALLNTLYTSGFAMYSPSAPLLKGRTMHTLYAISFIVCVSNCACDWLHVWATLQGLVTSFPIKTWLAVALVVTVVGGSMLTWLLLVLCIENAFAHRLDVTPYRSGFALILEAVIDWIQAFNNFRIAFLVLVLHDTPITILNFYFIASCRCAGPNLYCDVFKLLTKQSYSTFKVLPWSLLLSASSSIVSVLWRIAMLYFAYRRLLCPMQKTKNAVSVSRFPTPGEHFRWAIDISDGGRLSEWDECWPVRWACTKVYQTKKMEIPKVTNTE</sequence>
<evidence type="ECO:0000256" key="1">
    <source>
        <dbReference type="SAM" id="Phobius"/>
    </source>
</evidence>
<evidence type="ECO:0000313" key="3">
    <source>
        <dbReference type="WBParaSite" id="Hba_12780"/>
    </source>
</evidence>
<protein>
    <submittedName>
        <fullName evidence="3">TLC domain-containing protein</fullName>
    </submittedName>
</protein>
<dbReference type="AlphaFoldDB" id="A0A1I7X5N8"/>
<feature type="transmembrane region" description="Helical" evidence="1">
    <location>
        <begin position="44"/>
        <end position="68"/>
    </location>
</feature>